<reference evidence="1 2" key="1">
    <citation type="submission" date="2021-08" db="EMBL/GenBank/DDBJ databases">
        <title>FDA dAtabase for Regulatory Grade micrObial Sequences (FDA-ARGOS): Supporting development and validation of Infectious Disease Dx tests.</title>
        <authorList>
            <person name="Sproer C."/>
            <person name="Gronow S."/>
            <person name="Severitt S."/>
            <person name="Schroder I."/>
            <person name="Tallon L."/>
            <person name="Sadzewicz L."/>
            <person name="Zhao X."/>
            <person name="Boylan J."/>
            <person name="Ott S."/>
            <person name="Bowen H."/>
            <person name="Vavikolanu K."/>
            <person name="Hazen T."/>
            <person name="Aluvathingal J."/>
            <person name="Nadendla S."/>
            <person name="Lowell S."/>
            <person name="Myers T."/>
            <person name="Yan Y."/>
            <person name="Sichtig H."/>
        </authorList>
    </citation>
    <scope>NUCLEOTIDE SEQUENCE [LARGE SCALE GENOMIC DNA]</scope>
    <source>
        <strain evidence="1 2">FDAARGOS_1460</strain>
    </source>
</reference>
<dbReference type="RefSeq" id="WP_223420657.1">
    <property type="nucleotide sequence ID" value="NZ_JAIPME010000002.1"/>
</dbReference>
<keyword evidence="2" id="KW-1185">Reference proteome</keyword>
<proteinExistence type="predicted"/>
<protein>
    <submittedName>
        <fullName evidence="1">Uncharacterized protein</fullName>
    </submittedName>
</protein>
<name>A0ABS7T1Y2_9FIRM</name>
<evidence type="ECO:0000313" key="1">
    <source>
        <dbReference type="EMBL" id="MBZ2387799.1"/>
    </source>
</evidence>
<accession>A0ABS7T1Y2</accession>
<gene>
    <name evidence="1" type="ORF">K8P03_11000</name>
</gene>
<sequence length="81" mass="9428">MKKCKLELNDKEVTADFYGIYQYSKIVDLQPIRGRLEEGIITLPVAVVDYGRGLELVDVREIKAVSGRSLRDFFRSEWNEF</sequence>
<evidence type="ECO:0000313" key="2">
    <source>
        <dbReference type="Proteomes" id="UP000734271"/>
    </source>
</evidence>
<organism evidence="1 2">
    <name type="scientific">Anaerococcus murdochii</name>
    <dbReference type="NCBI Taxonomy" id="411577"/>
    <lineage>
        <taxon>Bacteria</taxon>
        <taxon>Bacillati</taxon>
        <taxon>Bacillota</taxon>
        <taxon>Tissierellia</taxon>
        <taxon>Tissierellales</taxon>
        <taxon>Peptoniphilaceae</taxon>
        <taxon>Anaerococcus</taxon>
    </lineage>
</organism>
<dbReference type="Proteomes" id="UP000734271">
    <property type="component" value="Unassembled WGS sequence"/>
</dbReference>
<dbReference type="EMBL" id="JAIPME010000002">
    <property type="protein sequence ID" value="MBZ2387799.1"/>
    <property type="molecule type" value="Genomic_DNA"/>
</dbReference>
<comment type="caution">
    <text evidence="1">The sequence shown here is derived from an EMBL/GenBank/DDBJ whole genome shotgun (WGS) entry which is preliminary data.</text>
</comment>